<dbReference type="InterPro" id="IPR043129">
    <property type="entry name" value="ATPase_NBD"/>
</dbReference>
<dbReference type="GO" id="GO:0005524">
    <property type="term" value="F:ATP binding"/>
    <property type="evidence" value="ECO:0007669"/>
    <property type="project" value="UniProtKB-KW"/>
</dbReference>
<keyword evidence="7" id="KW-0418">Kinase</keyword>
<proteinExistence type="inferred from homology"/>
<keyword evidence="9" id="KW-0119">Carbohydrate metabolism</keyword>
<dbReference type="PANTHER" id="PTHR43095:SF5">
    <property type="entry name" value="XYLULOSE KINASE"/>
    <property type="match status" value="1"/>
</dbReference>
<evidence type="ECO:0000256" key="1">
    <source>
        <dbReference type="ARBA" id="ARBA00005190"/>
    </source>
</evidence>
<gene>
    <name evidence="12" type="ORF">CYY_009102</name>
</gene>
<evidence type="ECO:0000256" key="5">
    <source>
        <dbReference type="ARBA" id="ARBA00022679"/>
    </source>
</evidence>
<dbReference type="GO" id="GO:0004856">
    <property type="term" value="F:D-xylulokinase activity"/>
    <property type="evidence" value="ECO:0007669"/>
    <property type="project" value="InterPro"/>
</dbReference>
<dbReference type="AlphaFoldDB" id="A0A8J4PND1"/>
<dbReference type="PANTHER" id="PTHR43095">
    <property type="entry name" value="SUGAR KINASE"/>
    <property type="match status" value="1"/>
</dbReference>
<dbReference type="EC" id="2.7.1.30" evidence="3"/>
<evidence type="ECO:0000256" key="6">
    <source>
        <dbReference type="ARBA" id="ARBA00022741"/>
    </source>
</evidence>
<dbReference type="EMBL" id="AJWJ01000637">
    <property type="protein sequence ID" value="KAF2069576.1"/>
    <property type="molecule type" value="Genomic_DNA"/>
</dbReference>
<protein>
    <recommendedName>
        <fullName evidence="3">glycerol kinase</fullName>
        <ecNumber evidence="3">2.7.1.30</ecNumber>
    </recommendedName>
</protein>
<comment type="caution">
    <text evidence="12">The sequence shown here is derived from an EMBL/GenBank/DDBJ whole genome shotgun (WGS) entry which is preliminary data.</text>
</comment>
<dbReference type="PROSITE" id="PS00933">
    <property type="entry name" value="FGGY_KINASES_1"/>
    <property type="match status" value="1"/>
</dbReference>
<evidence type="ECO:0000313" key="12">
    <source>
        <dbReference type="EMBL" id="KAF2069576.1"/>
    </source>
</evidence>
<dbReference type="InterPro" id="IPR006000">
    <property type="entry name" value="Xylulokinase"/>
</dbReference>
<keyword evidence="8" id="KW-0067">ATP-binding</keyword>
<comment type="pathway">
    <text evidence="1">Polyol metabolism; glycerol degradation via glycerol kinase pathway; sn-glycerol 3-phosphate from glycerol: step 1/1.</text>
</comment>
<evidence type="ECO:0000256" key="4">
    <source>
        <dbReference type="ARBA" id="ARBA00022629"/>
    </source>
</evidence>
<dbReference type="CDD" id="cd07808">
    <property type="entry name" value="ASKHA_NBD_FGGY_EcXK-like"/>
    <property type="match status" value="1"/>
</dbReference>
<dbReference type="InterPro" id="IPR018484">
    <property type="entry name" value="FGGY_N"/>
</dbReference>
<dbReference type="PIRSF" id="PIRSF000538">
    <property type="entry name" value="GlpK"/>
    <property type="match status" value="1"/>
</dbReference>
<keyword evidence="4" id="KW-0859">Xylose metabolism</keyword>
<dbReference type="Proteomes" id="UP000695562">
    <property type="component" value="Unassembled WGS sequence"/>
</dbReference>
<evidence type="ECO:0000256" key="7">
    <source>
        <dbReference type="ARBA" id="ARBA00022777"/>
    </source>
</evidence>
<organism evidence="12 13">
    <name type="scientific">Polysphondylium violaceum</name>
    <dbReference type="NCBI Taxonomy" id="133409"/>
    <lineage>
        <taxon>Eukaryota</taxon>
        <taxon>Amoebozoa</taxon>
        <taxon>Evosea</taxon>
        <taxon>Eumycetozoa</taxon>
        <taxon>Dictyostelia</taxon>
        <taxon>Dictyosteliales</taxon>
        <taxon>Dictyosteliaceae</taxon>
        <taxon>Polysphondylium</taxon>
    </lineage>
</organism>
<dbReference type="InterPro" id="IPR050406">
    <property type="entry name" value="FGGY_Carb_Kinase"/>
</dbReference>
<keyword evidence="13" id="KW-1185">Reference proteome</keyword>
<reference evidence="12" key="1">
    <citation type="submission" date="2020-01" db="EMBL/GenBank/DDBJ databases">
        <title>Development of genomics and gene disruption for Polysphondylium violaceum indicates a role for the polyketide synthase stlB in stalk morphogenesis.</title>
        <authorList>
            <person name="Narita B."/>
            <person name="Kawabe Y."/>
            <person name="Kin K."/>
            <person name="Saito T."/>
            <person name="Gibbs R."/>
            <person name="Kuspa A."/>
            <person name="Muzny D."/>
            <person name="Queller D."/>
            <person name="Richards S."/>
            <person name="Strassman J."/>
            <person name="Sucgang R."/>
            <person name="Worley K."/>
            <person name="Schaap P."/>
        </authorList>
    </citation>
    <scope>NUCLEOTIDE SEQUENCE</scope>
    <source>
        <strain evidence="12">QSvi11</strain>
    </source>
</reference>
<accession>A0A8J4PND1</accession>
<dbReference type="GO" id="GO:0005997">
    <property type="term" value="P:xylulose metabolic process"/>
    <property type="evidence" value="ECO:0007669"/>
    <property type="project" value="InterPro"/>
</dbReference>
<evidence type="ECO:0000259" key="11">
    <source>
        <dbReference type="Pfam" id="PF02782"/>
    </source>
</evidence>
<evidence type="ECO:0000256" key="3">
    <source>
        <dbReference type="ARBA" id="ARBA00012099"/>
    </source>
</evidence>
<comment type="similarity">
    <text evidence="2">Belongs to the FGGY kinase family.</text>
</comment>
<sequence>MEGQQFILGIDLGTSAVKVLVCDRHGNIVTHSTKPYELDQSGGVGYSEQNPEHWVHATFDAIKEIVHSGLVKSDSIAGMSFSGMMHTLVLLDKQHNVLRPAILWNDTRNSKQCNDINKIIGSKKFIEITGNKPLEGFTLPKILWVKENQPDIYSRMATFLLPKDYLRFRITGKIGMELSDASGCVMMDMKDHKWSKEILDPLGIDIGICPPLYQSLEDAGPILKEVCEKTGLSINTKVFFGAADNAAAAIGGGAILSPNQALSMIGSSGVVLNHESEFINYNGEIHTFIHAIPNQYYSMGVTLNAGYSLSWLKNILQDPSIVSGPDDIKTLVDIAKNESCVGAKGLLFTPYLNGERTPYTDSQIRASFIGLDSTHKRGDLVRSCLEGIVFSFQDIFEIYNRVKSGSSSIDHVIALGGGSKSDLWMQIQADIFNKPILSLENSQGGPSLGAAMIAAVALQWYPDFEQCSKAFLKFGKSFNPIAENQEKYSKLYQIYRKVYESTKEICHQLYQFK</sequence>
<dbReference type="InterPro" id="IPR000577">
    <property type="entry name" value="Carb_kinase_FGGY"/>
</dbReference>
<dbReference type="InterPro" id="IPR018483">
    <property type="entry name" value="Carb_kinase_FGGY_CS"/>
</dbReference>
<dbReference type="SUPFAM" id="SSF53067">
    <property type="entry name" value="Actin-like ATPase domain"/>
    <property type="match status" value="2"/>
</dbReference>
<dbReference type="GO" id="GO:0004370">
    <property type="term" value="F:glycerol kinase activity"/>
    <property type="evidence" value="ECO:0007669"/>
    <property type="project" value="UniProtKB-EC"/>
</dbReference>
<dbReference type="GO" id="GO:0042732">
    <property type="term" value="P:D-xylose metabolic process"/>
    <property type="evidence" value="ECO:0007669"/>
    <property type="project" value="UniProtKB-KW"/>
</dbReference>
<feature type="domain" description="Carbohydrate kinase FGGY C-terminal" evidence="11">
    <location>
        <begin position="266"/>
        <end position="458"/>
    </location>
</feature>
<keyword evidence="6" id="KW-0547">Nucleotide-binding</keyword>
<name>A0A8J4PND1_9MYCE</name>
<dbReference type="Pfam" id="PF00370">
    <property type="entry name" value="FGGY_N"/>
    <property type="match status" value="1"/>
</dbReference>
<evidence type="ECO:0000256" key="8">
    <source>
        <dbReference type="ARBA" id="ARBA00022840"/>
    </source>
</evidence>
<evidence type="ECO:0000256" key="9">
    <source>
        <dbReference type="ARBA" id="ARBA00023277"/>
    </source>
</evidence>
<dbReference type="InterPro" id="IPR018485">
    <property type="entry name" value="FGGY_C"/>
</dbReference>
<dbReference type="GO" id="GO:0019563">
    <property type="term" value="P:glycerol catabolic process"/>
    <property type="evidence" value="ECO:0007669"/>
    <property type="project" value="UniProtKB-UniPathway"/>
</dbReference>
<dbReference type="Pfam" id="PF02782">
    <property type="entry name" value="FGGY_C"/>
    <property type="match status" value="1"/>
</dbReference>
<dbReference type="Gene3D" id="3.30.420.40">
    <property type="match status" value="2"/>
</dbReference>
<evidence type="ECO:0000313" key="13">
    <source>
        <dbReference type="Proteomes" id="UP000695562"/>
    </source>
</evidence>
<evidence type="ECO:0000256" key="2">
    <source>
        <dbReference type="ARBA" id="ARBA00009156"/>
    </source>
</evidence>
<feature type="domain" description="Carbohydrate kinase FGGY N-terminal" evidence="10">
    <location>
        <begin position="7"/>
        <end position="251"/>
    </location>
</feature>
<dbReference type="UniPathway" id="UPA00618">
    <property type="reaction ID" value="UER00672"/>
</dbReference>
<keyword evidence="5" id="KW-0808">Transferase</keyword>
<dbReference type="OrthoDB" id="1728974at2759"/>
<evidence type="ECO:0000259" key="10">
    <source>
        <dbReference type="Pfam" id="PF00370"/>
    </source>
</evidence>
<dbReference type="NCBIfam" id="TIGR01312">
    <property type="entry name" value="XylB"/>
    <property type="match status" value="1"/>
</dbReference>